<dbReference type="EMBL" id="JALDAW010000022">
    <property type="protein sequence ID" value="MDY5168950.1"/>
    <property type="molecule type" value="Genomic_DNA"/>
</dbReference>
<dbReference type="GeneID" id="94441272"/>
<keyword evidence="4" id="KW-1185">Reference proteome</keyword>
<dbReference type="PROSITE" id="PS51108">
    <property type="entry name" value="PTS_EIID"/>
    <property type="match status" value="1"/>
</dbReference>
<organism evidence="3 4">
    <name type="scientific">Dielma fastidiosa</name>
    <dbReference type="NCBI Taxonomy" id="1034346"/>
    <lineage>
        <taxon>Bacteria</taxon>
        <taxon>Bacillati</taxon>
        <taxon>Bacillota</taxon>
        <taxon>Erysipelotrichia</taxon>
        <taxon>Erysipelotrichales</taxon>
        <taxon>Erysipelotrichaceae</taxon>
        <taxon>Dielma</taxon>
    </lineage>
</organism>
<evidence type="ECO:0000313" key="3">
    <source>
        <dbReference type="EMBL" id="PXX81064.1"/>
    </source>
</evidence>
<proteinExistence type="predicted"/>
<evidence type="ECO:0000313" key="2">
    <source>
        <dbReference type="EMBL" id="MDY5168950.1"/>
    </source>
</evidence>
<dbReference type="Pfam" id="PF03613">
    <property type="entry name" value="EIID-AGA"/>
    <property type="match status" value="1"/>
</dbReference>
<dbReference type="GO" id="GO:0009401">
    <property type="term" value="P:phosphoenolpyruvate-dependent sugar phosphotransferase system"/>
    <property type="evidence" value="ECO:0007669"/>
    <property type="project" value="InterPro"/>
</dbReference>
<reference evidence="3 4" key="1">
    <citation type="submission" date="2018-05" db="EMBL/GenBank/DDBJ databases">
        <title>Genomic Encyclopedia of Type Strains, Phase IV (KMG-IV): sequencing the most valuable type-strain genomes for metagenomic binning, comparative biology and taxonomic classification.</title>
        <authorList>
            <person name="Goeker M."/>
        </authorList>
    </citation>
    <scope>NUCLEOTIDE SEQUENCE [LARGE SCALE GENOMIC DNA]</scope>
    <source>
        <strain evidence="3 4">JC118</strain>
    </source>
</reference>
<dbReference type="OrthoDB" id="9795582at2"/>
<dbReference type="PANTHER" id="PTHR32502:SF23">
    <property type="entry name" value="TRANSPORT PROTEIN, PTS SYSTEM"/>
    <property type="match status" value="1"/>
</dbReference>
<dbReference type="EMBL" id="QJKH01000002">
    <property type="protein sequence ID" value="PXX81064.1"/>
    <property type="molecule type" value="Genomic_DNA"/>
</dbReference>
<comment type="caution">
    <text evidence="3">The sequence shown here is derived from an EMBL/GenBank/DDBJ whole genome shotgun (WGS) entry which is preliminary data.</text>
</comment>
<dbReference type="Proteomes" id="UP001276902">
    <property type="component" value="Unassembled WGS sequence"/>
</dbReference>
<dbReference type="STRING" id="1034346.GCA_000313565_02381"/>
<feature type="transmembrane region" description="Helical" evidence="1">
    <location>
        <begin position="255"/>
        <end position="275"/>
    </location>
</feature>
<name>A0A318KT62_9FIRM</name>
<dbReference type="Proteomes" id="UP000247612">
    <property type="component" value="Unassembled WGS sequence"/>
</dbReference>
<evidence type="ECO:0000256" key="1">
    <source>
        <dbReference type="SAM" id="Phobius"/>
    </source>
</evidence>
<accession>A0A318KT62</accession>
<reference evidence="2" key="2">
    <citation type="submission" date="2022-03" db="EMBL/GenBank/DDBJ databases">
        <title>First case of bacteraemia caused by Dielma fastidiosa in a patient hospitalised with diverticulitis.</title>
        <authorList>
            <person name="Forman-Ankjaer B."/>
            <person name="Hvid-Jensen F."/>
            <person name="Kobel C.M."/>
            <person name="Greve T."/>
        </authorList>
    </citation>
    <scope>NUCLEOTIDE SEQUENCE</scope>
    <source>
        <strain evidence="2">AUH_DF_2021</strain>
    </source>
</reference>
<feature type="transmembrane region" description="Helical" evidence="1">
    <location>
        <begin position="115"/>
        <end position="135"/>
    </location>
</feature>
<dbReference type="InterPro" id="IPR050303">
    <property type="entry name" value="GatZ_KbaZ_carbometab"/>
</dbReference>
<dbReference type="InterPro" id="IPR004704">
    <property type="entry name" value="PTS_IID_man"/>
</dbReference>
<keyword evidence="1" id="KW-1133">Transmembrane helix</keyword>
<sequence length="276" mass="30660">MAETKTTLLDKKDVKKVWFNWMWLNLSTQNMERMQAPALVRALWTVKDKLYPGKREKQKDLMERNMEFFNTEPIWGGCIIGISLAIEEEKAMNDEVPDELSSSIKTALMGPAAGLFDSLFQSTLIPILLAIGIGISSETGSIVGPLLYIALFWLIVPTVSWFLFYNAYRLGLDGVQTILTSGLKDKVISAANIVGLTVIGAVTASTCNIKTGLMYTQGDLVINVNDIINNIQPKILVLIMAFVTYYLLAKKHVSVNKLMILMLIISVIGYFTTILA</sequence>
<dbReference type="PANTHER" id="PTHR32502">
    <property type="entry name" value="N-ACETYLGALACTOSAMINE PERMEASE II COMPONENT-RELATED"/>
    <property type="match status" value="1"/>
</dbReference>
<protein>
    <submittedName>
        <fullName evidence="3">PTS system mannose-specific IID component</fullName>
    </submittedName>
    <submittedName>
        <fullName evidence="2">PTS system mannose/fructose/sorbose family transporter subunit IID</fullName>
    </submittedName>
</protein>
<feature type="transmembrane region" description="Helical" evidence="1">
    <location>
        <begin position="231"/>
        <end position="248"/>
    </location>
</feature>
<dbReference type="RefSeq" id="WP_022938667.1">
    <property type="nucleotide sequence ID" value="NZ_BAABZA010000002.1"/>
</dbReference>
<gene>
    <name evidence="3" type="ORF">DES51_102183</name>
    <name evidence="2" type="ORF">MQE39_12600</name>
</gene>
<keyword evidence="1" id="KW-0812">Transmembrane</keyword>
<dbReference type="GO" id="GO:0005886">
    <property type="term" value="C:plasma membrane"/>
    <property type="evidence" value="ECO:0007669"/>
    <property type="project" value="TreeGrafter"/>
</dbReference>
<evidence type="ECO:0000313" key="4">
    <source>
        <dbReference type="Proteomes" id="UP000247612"/>
    </source>
</evidence>
<keyword evidence="1" id="KW-0472">Membrane</keyword>
<feature type="transmembrane region" description="Helical" evidence="1">
    <location>
        <begin position="189"/>
        <end position="211"/>
    </location>
</feature>
<dbReference type="AlphaFoldDB" id="A0A318KT62"/>
<feature type="transmembrane region" description="Helical" evidence="1">
    <location>
        <begin position="147"/>
        <end position="168"/>
    </location>
</feature>